<evidence type="ECO:0000313" key="2">
    <source>
        <dbReference type="EMBL" id="GMR61478.1"/>
    </source>
</evidence>
<dbReference type="AlphaFoldDB" id="A0AAN5DE36"/>
<accession>A0AAN5DE36</accession>
<protein>
    <submittedName>
        <fullName evidence="2">Uncharacterized protein</fullName>
    </submittedName>
</protein>
<dbReference type="Proteomes" id="UP001328107">
    <property type="component" value="Unassembled WGS sequence"/>
</dbReference>
<dbReference type="EMBL" id="BTRK01000006">
    <property type="protein sequence ID" value="GMR61478.1"/>
    <property type="molecule type" value="Genomic_DNA"/>
</dbReference>
<reference evidence="2" key="2">
    <citation type="submission" date="2023-06" db="EMBL/GenBank/DDBJ databases">
        <title>Genome assembly of Pristionchus species.</title>
        <authorList>
            <person name="Yoshida K."/>
            <person name="Sommer R.J."/>
        </authorList>
    </citation>
    <scope>NUCLEOTIDE SEQUENCE</scope>
    <source>
        <strain evidence="2">RS5460</strain>
    </source>
</reference>
<gene>
    <name evidence="1" type="ORF">PMAYCL1PPCAC_31672</name>
    <name evidence="2" type="ORF">PMAYCL1PPCAC_31673</name>
</gene>
<dbReference type="EMBL" id="BTRK01000006">
    <property type="protein sequence ID" value="GMR61477.1"/>
    <property type="molecule type" value="Genomic_DNA"/>
</dbReference>
<reference evidence="3" key="1">
    <citation type="submission" date="2022-10" db="EMBL/GenBank/DDBJ databases">
        <title>Genome assembly of Pristionchus species.</title>
        <authorList>
            <person name="Yoshida K."/>
            <person name="Sommer R.J."/>
        </authorList>
    </citation>
    <scope>NUCLEOTIDE SEQUENCE [LARGE SCALE GENOMIC DNA]</scope>
    <source>
        <strain evidence="3">RS5460</strain>
    </source>
</reference>
<sequence>RRFPTRYDVLDRRRYVLQNGFFETDASIRLVKQRYRPVRELIVVSTEEVEEDLEIHPVVWAALVIILTTTYTFGKDLVMILLNFHPNE</sequence>
<feature type="non-terminal residue" evidence="2">
    <location>
        <position position="1"/>
    </location>
</feature>
<organism evidence="2 3">
    <name type="scientific">Pristionchus mayeri</name>
    <dbReference type="NCBI Taxonomy" id="1317129"/>
    <lineage>
        <taxon>Eukaryota</taxon>
        <taxon>Metazoa</taxon>
        <taxon>Ecdysozoa</taxon>
        <taxon>Nematoda</taxon>
        <taxon>Chromadorea</taxon>
        <taxon>Rhabditida</taxon>
        <taxon>Rhabditina</taxon>
        <taxon>Diplogasteromorpha</taxon>
        <taxon>Diplogasteroidea</taxon>
        <taxon>Neodiplogasteridae</taxon>
        <taxon>Pristionchus</taxon>
    </lineage>
</organism>
<evidence type="ECO:0000313" key="1">
    <source>
        <dbReference type="EMBL" id="GMR61477.1"/>
    </source>
</evidence>
<name>A0AAN5DE36_9BILA</name>
<evidence type="ECO:0000313" key="3">
    <source>
        <dbReference type="Proteomes" id="UP001328107"/>
    </source>
</evidence>
<comment type="caution">
    <text evidence="2">The sequence shown here is derived from an EMBL/GenBank/DDBJ whole genome shotgun (WGS) entry which is preliminary data.</text>
</comment>
<proteinExistence type="predicted"/>
<keyword evidence="3" id="KW-1185">Reference proteome</keyword>